<reference evidence="4 5" key="1">
    <citation type="journal article" date="2016" name="Front. Microbiol.">
        <title>Microevolution Analysis of Bacillus coahuilensis Unveils Differences in Phosphorus Acquisition Strategies and Their Regulation.</title>
        <authorList>
            <person name="Gomez-Lunar Z."/>
            <person name="Hernandez-Gonzalez I."/>
            <person name="Rodriguez-Torres M.D."/>
            <person name="Souza V."/>
            <person name="Olmedo-Alvarez G."/>
        </authorList>
    </citation>
    <scope>NUCLEOTIDE SEQUENCE [LARGE SCALE GENOMIC DNA]</scope>
    <source>
        <strain evidence="5">p1.1.43</strain>
    </source>
</reference>
<dbReference type="CDD" id="cd00455">
    <property type="entry name" value="nuc_hydro"/>
    <property type="match status" value="1"/>
</dbReference>
<organism evidence="4 5">
    <name type="scientific">Bacillus coahuilensis p1.1.43</name>
    <dbReference type="NCBI Taxonomy" id="1150625"/>
    <lineage>
        <taxon>Bacteria</taxon>
        <taxon>Bacillati</taxon>
        <taxon>Bacillota</taxon>
        <taxon>Bacilli</taxon>
        <taxon>Bacillales</taxon>
        <taxon>Bacillaceae</taxon>
        <taxon>Bacillus</taxon>
    </lineage>
</organism>
<dbReference type="PANTHER" id="PTHR12304:SF4">
    <property type="entry name" value="URIDINE NUCLEOSIDASE"/>
    <property type="match status" value="1"/>
</dbReference>
<evidence type="ECO:0000256" key="2">
    <source>
        <dbReference type="ARBA" id="ARBA00023295"/>
    </source>
</evidence>
<dbReference type="InterPro" id="IPR036452">
    <property type="entry name" value="Ribo_hydro-like"/>
</dbReference>
<evidence type="ECO:0000259" key="3">
    <source>
        <dbReference type="Pfam" id="PF01156"/>
    </source>
</evidence>
<dbReference type="Pfam" id="PF01156">
    <property type="entry name" value="IU_nuc_hydro"/>
    <property type="match status" value="1"/>
</dbReference>
<dbReference type="PATRIC" id="fig|1150625.3.peg.1020"/>
<accession>A0A147KA56</accession>
<sequence>MIRGGVLVKIILFADPGIDDSLAIMYAILHPEIELLAVVTSYGNVSVSDSTKNAAYLLHLANHPEIPVIVGASHPFTEEPQVFYPGIHGEDGLGPYTPPDDFSASIYPFEKVFEIIEQHIDEVVIVDVGRQTSLGIAFNLKPELMKKVQDIYLMGGAFQVPGNVTSLAEANFYGDPNATNIVLNYAKQVHITPLNVTNRAILSREVAVYIYRLTANPYKELLRVITQYYANYYEKVVPGIKGAPIHDVFTLYYLLNKDKTYTIERDVNVVIANESKGLSVADLRATYDKPTKKHSIALQFDYRHFIEDFISIMIKDVTK</sequence>
<dbReference type="InterPro" id="IPR001910">
    <property type="entry name" value="Inosine/uridine_hydrolase_dom"/>
</dbReference>
<evidence type="ECO:0000256" key="1">
    <source>
        <dbReference type="ARBA" id="ARBA00022801"/>
    </source>
</evidence>
<evidence type="ECO:0000313" key="4">
    <source>
        <dbReference type="EMBL" id="KUP07566.1"/>
    </source>
</evidence>
<name>A0A147KA56_9BACI</name>
<dbReference type="GO" id="GO:0005829">
    <property type="term" value="C:cytosol"/>
    <property type="evidence" value="ECO:0007669"/>
    <property type="project" value="TreeGrafter"/>
</dbReference>
<gene>
    <name evidence="4" type="ORF">Q75_04865</name>
</gene>
<dbReference type="GO" id="GO:0008477">
    <property type="term" value="F:purine nucleosidase activity"/>
    <property type="evidence" value="ECO:0007669"/>
    <property type="project" value="TreeGrafter"/>
</dbReference>
<keyword evidence="5" id="KW-1185">Reference proteome</keyword>
<dbReference type="PANTHER" id="PTHR12304">
    <property type="entry name" value="INOSINE-URIDINE PREFERRING NUCLEOSIDE HYDROLASE"/>
    <property type="match status" value="1"/>
</dbReference>
<keyword evidence="1 4" id="KW-0378">Hydrolase</keyword>
<proteinExistence type="predicted"/>
<dbReference type="AlphaFoldDB" id="A0A147KA56"/>
<evidence type="ECO:0000313" key="5">
    <source>
        <dbReference type="Proteomes" id="UP000074108"/>
    </source>
</evidence>
<protein>
    <submittedName>
        <fullName evidence="4">Nucleoside hydrolase</fullName>
    </submittedName>
</protein>
<dbReference type="STRING" id="1150625.Q75_04865"/>
<feature type="domain" description="Inosine/uridine-preferring nucleoside hydrolase" evidence="3">
    <location>
        <begin position="10"/>
        <end position="306"/>
    </location>
</feature>
<dbReference type="GO" id="GO:0006152">
    <property type="term" value="P:purine nucleoside catabolic process"/>
    <property type="evidence" value="ECO:0007669"/>
    <property type="project" value="TreeGrafter"/>
</dbReference>
<dbReference type="SUPFAM" id="SSF53590">
    <property type="entry name" value="Nucleoside hydrolase"/>
    <property type="match status" value="1"/>
</dbReference>
<dbReference type="InterPro" id="IPR023186">
    <property type="entry name" value="IUNH"/>
</dbReference>
<dbReference type="EMBL" id="LDYG01000021">
    <property type="protein sequence ID" value="KUP07566.1"/>
    <property type="molecule type" value="Genomic_DNA"/>
</dbReference>
<dbReference type="Proteomes" id="UP000074108">
    <property type="component" value="Unassembled WGS sequence"/>
</dbReference>
<keyword evidence="2" id="KW-0326">Glycosidase</keyword>
<dbReference type="Gene3D" id="3.90.245.10">
    <property type="entry name" value="Ribonucleoside hydrolase-like"/>
    <property type="match status" value="1"/>
</dbReference>
<comment type="caution">
    <text evidence="4">The sequence shown here is derived from an EMBL/GenBank/DDBJ whole genome shotgun (WGS) entry which is preliminary data.</text>
</comment>